<evidence type="ECO:0000313" key="12">
    <source>
        <dbReference type="Proteomes" id="UP000663872"/>
    </source>
</evidence>
<keyword evidence="4 7" id="KW-0812">Transmembrane</keyword>
<dbReference type="GO" id="GO:0016323">
    <property type="term" value="C:basolateral plasma membrane"/>
    <property type="evidence" value="ECO:0007669"/>
    <property type="project" value="TreeGrafter"/>
</dbReference>
<dbReference type="OrthoDB" id="3222at2759"/>
<reference evidence="9" key="1">
    <citation type="submission" date="2021-02" db="EMBL/GenBank/DDBJ databases">
        <authorList>
            <person name="Nowell W R."/>
        </authorList>
    </citation>
    <scope>NUCLEOTIDE SEQUENCE</scope>
</reference>
<dbReference type="PANTHER" id="PTHR43829">
    <property type="entry name" value="AQUAPORIN OR AQUAGLYCEROPORIN RELATED"/>
    <property type="match status" value="1"/>
</dbReference>
<comment type="similarity">
    <text evidence="2 7">Belongs to the MIP/aquaporin (TC 1.A.8) family.</text>
</comment>
<protein>
    <submittedName>
        <fullName evidence="9">Uncharacterized protein</fullName>
    </submittedName>
</protein>
<dbReference type="Pfam" id="PF00230">
    <property type="entry name" value="MIP"/>
    <property type="match status" value="1"/>
</dbReference>
<dbReference type="Proteomes" id="UP000663872">
    <property type="component" value="Unassembled WGS sequence"/>
</dbReference>
<dbReference type="GO" id="GO:0015250">
    <property type="term" value="F:water channel activity"/>
    <property type="evidence" value="ECO:0007669"/>
    <property type="project" value="TreeGrafter"/>
</dbReference>
<dbReference type="PROSITE" id="PS00221">
    <property type="entry name" value="MIP"/>
    <property type="match status" value="1"/>
</dbReference>
<keyword evidence="5 8" id="KW-1133">Transmembrane helix</keyword>
<keyword evidence="6 8" id="KW-0472">Membrane</keyword>
<dbReference type="AlphaFoldDB" id="A0A817XDI3"/>
<dbReference type="Proteomes" id="UP000663825">
    <property type="component" value="Unassembled WGS sequence"/>
</dbReference>
<feature type="transmembrane region" description="Helical" evidence="8">
    <location>
        <begin position="89"/>
        <end position="111"/>
    </location>
</feature>
<evidence type="ECO:0000313" key="10">
    <source>
        <dbReference type="EMBL" id="CAF3456886.1"/>
    </source>
</evidence>
<evidence type="ECO:0000256" key="6">
    <source>
        <dbReference type="ARBA" id="ARBA00023136"/>
    </source>
</evidence>
<comment type="subcellular location">
    <subcellularLocation>
        <location evidence="1">Membrane</location>
        <topology evidence="1">Multi-pass membrane protein</topology>
    </subcellularLocation>
</comment>
<dbReference type="GO" id="GO:0015254">
    <property type="term" value="F:glycerol channel activity"/>
    <property type="evidence" value="ECO:0007669"/>
    <property type="project" value="TreeGrafter"/>
</dbReference>
<evidence type="ECO:0000256" key="7">
    <source>
        <dbReference type="RuleBase" id="RU000477"/>
    </source>
</evidence>
<dbReference type="CDD" id="cd00333">
    <property type="entry name" value="MIP"/>
    <property type="match status" value="1"/>
</dbReference>
<evidence type="ECO:0000256" key="1">
    <source>
        <dbReference type="ARBA" id="ARBA00004141"/>
    </source>
</evidence>
<feature type="transmembrane region" description="Helical" evidence="8">
    <location>
        <begin position="151"/>
        <end position="170"/>
    </location>
</feature>
<sequence>MSRATKLKQYAAQCLAELFGTFVLMLIGNLAVAQFKFTKPDSALGVNISYGAGVYMALMIAGPISGAHLNPAVTLGLLSLRKMEVVQSLFYIVGQIMGAFLASAVVFIVYYSQINIYDGGIRQIEGPNATVDIFYTVPAPGIPNWNCLVDAMVGTTLLLIFIMAVGNDYNNLISNAAKPFSFALLVTALGLAMSFNCGNPINPARDFGPRLFTACVYGGHVFRVNNYYFWTAIVGPIIGAITGVWIYEGYLILMKRYANLSGIIHIDAVEQLDQRENEKSYQIDKQVSSETMVSM</sequence>
<dbReference type="InterPro" id="IPR000425">
    <property type="entry name" value="MIP"/>
</dbReference>
<evidence type="ECO:0000256" key="3">
    <source>
        <dbReference type="ARBA" id="ARBA00022448"/>
    </source>
</evidence>
<dbReference type="EMBL" id="CAJNXB010005925">
    <property type="protein sequence ID" value="CAF3456886.1"/>
    <property type="molecule type" value="Genomic_DNA"/>
</dbReference>
<dbReference type="Proteomes" id="UP000663869">
    <property type="component" value="Unassembled WGS sequence"/>
</dbReference>
<keyword evidence="3 7" id="KW-0813">Transport</keyword>
<dbReference type="Gene3D" id="1.20.1080.10">
    <property type="entry name" value="Glycerol uptake facilitator protein"/>
    <property type="match status" value="1"/>
</dbReference>
<comment type="caution">
    <text evidence="9">The sequence shown here is derived from an EMBL/GenBank/DDBJ whole genome shotgun (WGS) entry which is preliminary data.</text>
</comment>
<evidence type="ECO:0000256" key="8">
    <source>
        <dbReference type="SAM" id="Phobius"/>
    </source>
</evidence>
<feature type="transmembrane region" description="Helical" evidence="8">
    <location>
        <begin position="12"/>
        <end position="32"/>
    </location>
</feature>
<feature type="transmembrane region" description="Helical" evidence="8">
    <location>
        <begin position="182"/>
        <end position="201"/>
    </location>
</feature>
<dbReference type="SUPFAM" id="SSF81338">
    <property type="entry name" value="Aquaporin-like"/>
    <property type="match status" value="1"/>
</dbReference>
<evidence type="ECO:0000256" key="5">
    <source>
        <dbReference type="ARBA" id="ARBA00022989"/>
    </source>
</evidence>
<feature type="transmembrane region" description="Helical" evidence="8">
    <location>
        <begin position="52"/>
        <end position="77"/>
    </location>
</feature>
<organism evidence="9 12">
    <name type="scientific">Rotaria socialis</name>
    <dbReference type="NCBI Taxonomy" id="392032"/>
    <lineage>
        <taxon>Eukaryota</taxon>
        <taxon>Metazoa</taxon>
        <taxon>Spiralia</taxon>
        <taxon>Gnathifera</taxon>
        <taxon>Rotifera</taxon>
        <taxon>Eurotatoria</taxon>
        <taxon>Bdelloidea</taxon>
        <taxon>Philodinida</taxon>
        <taxon>Philodinidae</taxon>
        <taxon>Rotaria</taxon>
    </lineage>
</organism>
<feature type="transmembrane region" description="Helical" evidence="8">
    <location>
        <begin position="227"/>
        <end position="247"/>
    </location>
</feature>
<dbReference type="PANTHER" id="PTHR43829:SF9">
    <property type="entry name" value="AQUAPORIN-9"/>
    <property type="match status" value="1"/>
</dbReference>
<evidence type="ECO:0000256" key="4">
    <source>
        <dbReference type="ARBA" id="ARBA00022692"/>
    </source>
</evidence>
<dbReference type="InterPro" id="IPR023271">
    <property type="entry name" value="Aquaporin-like"/>
</dbReference>
<dbReference type="InterPro" id="IPR050363">
    <property type="entry name" value="MIP/Aquaporin"/>
</dbReference>
<dbReference type="EMBL" id="CAJNYT010000715">
    <property type="protein sequence ID" value="CAF3366819.1"/>
    <property type="molecule type" value="Genomic_DNA"/>
</dbReference>
<dbReference type="EMBL" id="CAJNYU010003856">
    <property type="protein sequence ID" value="CAF3707552.1"/>
    <property type="molecule type" value="Genomic_DNA"/>
</dbReference>
<dbReference type="PRINTS" id="PR00783">
    <property type="entry name" value="MINTRINSICP"/>
</dbReference>
<evidence type="ECO:0000313" key="9">
    <source>
        <dbReference type="EMBL" id="CAF3366819.1"/>
    </source>
</evidence>
<accession>A0A817XDI3</accession>
<evidence type="ECO:0000256" key="2">
    <source>
        <dbReference type="ARBA" id="ARBA00006175"/>
    </source>
</evidence>
<dbReference type="InterPro" id="IPR022357">
    <property type="entry name" value="MIP_CS"/>
</dbReference>
<name>A0A817XDI3_9BILA</name>
<evidence type="ECO:0000313" key="11">
    <source>
        <dbReference type="EMBL" id="CAF3707552.1"/>
    </source>
</evidence>
<gene>
    <name evidence="11" type="ORF">FME351_LOCUS28167</name>
    <name evidence="9" type="ORF">GRG538_LOCUS6948</name>
    <name evidence="10" type="ORF">TIS948_LOCUS32354</name>
</gene>
<proteinExistence type="inferred from homology"/>